<dbReference type="SMART" id="SM00869">
    <property type="entry name" value="Autotransporter"/>
    <property type="match status" value="1"/>
</dbReference>
<dbReference type="Gene3D" id="2.40.128.130">
    <property type="entry name" value="Autotransporter beta-domain"/>
    <property type="match status" value="1"/>
</dbReference>
<feature type="chain" id="PRO_5017563299" description="Autotransporter domain-containing protein" evidence="2">
    <location>
        <begin position="24"/>
        <end position="1438"/>
    </location>
</feature>
<dbReference type="GO" id="GO:0019867">
    <property type="term" value="C:outer membrane"/>
    <property type="evidence" value="ECO:0007669"/>
    <property type="project" value="InterPro"/>
</dbReference>
<gene>
    <name evidence="4" type="ORF">CQA58_01195</name>
</gene>
<evidence type="ECO:0000256" key="2">
    <source>
        <dbReference type="SAM" id="SignalP"/>
    </source>
</evidence>
<name>A0A3D8J4U7_9HELI</name>
<keyword evidence="2" id="KW-0732">Signal</keyword>
<reference evidence="4 5" key="1">
    <citation type="submission" date="2018-04" db="EMBL/GenBank/DDBJ databases">
        <title>Novel Campyloabacter and Helicobacter Species and Strains.</title>
        <authorList>
            <person name="Mannion A.J."/>
            <person name="Shen Z."/>
            <person name="Fox J.G."/>
        </authorList>
    </citation>
    <scope>NUCLEOTIDE SEQUENCE [LARGE SCALE GENOMIC DNA]</scope>
    <source>
        <strain evidence="4 5">MIT 04-9366</strain>
    </source>
</reference>
<keyword evidence="5" id="KW-1185">Reference proteome</keyword>
<dbReference type="NCBIfam" id="TIGR01414">
    <property type="entry name" value="autotrans_barl"/>
    <property type="match status" value="1"/>
</dbReference>
<feature type="domain" description="Autotransporter" evidence="3">
    <location>
        <begin position="1117"/>
        <end position="1409"/>
    </location>
</feature>
<proteinExistence type="predicted"/>
<sequence>MKKFNVLIATSLACLLDVSVVYSGDCSDNDYGGVACFKYGGTSILSKDLKKSEKDGWTSYKKLVKGSSVFGSLDNFDGQYVPKSVPDTTHLGVSIERSILILSDVRESLGLKLPFQVGLYVDTGNKEGEEGILNLYSSSGATIGNIVITSSKKNEPKENERKKSVTLEFQKNGNVNRHDLVELQLGGGTKIREKFKSTLQHNRDMPLALIGGIWNNSGEKVDANFENGARMMGDVYSGGDSTETRLTFGDSRMRSSIFGISYIVGKQDASIVFVGGVHSDKGGMTHLRIEDGDGILESVGFGGDGLVANSGGKNSVYIGSKDSSNTSQSLFVNNMVANGGESALSENSVIFDNGFPVGNMMIVGSVVAETGKNIILTQGVKVSSGWSFNGNTKLDLEVEDRVLTDSSKMEKNRDDIGNTIMIDGKVSIGSGVLFSETMDGNSFGLVALGGKNTIVLADISKDNNGGAIKKEGKSDEYDPTRVLTTTQIFAGGSGVNDIDIGGNLWLLFCQNDGNAIGGSIIAENGGKNKIVVNGVFMAMGIHRPSDISLSSRVFDIDDSEKTSLDFKESMKSTSIIVRGNSADSRNDIVIKNMGNERLYGDNWGGIYLGDVLAYGGTNHIVLHNNGGKSGIENVFARRTDPEGRENIGGVNEIFVDGGGETTIGNLTTEAGGKNYIHFSKKANGSSFGTNQLRITNLTYGNGGTTSIIFGDMLYGDMSSPSIEKRENIGNGIRLSLEKGEGTENTSLLVGNGIMYSLEKLSFNGNDVTLGILSGTFSGSVETFSKTHYYLGDGSAFLGSVSAYNGNNNNGSLTLKPKSKFILKNEGSTHFDTLIFTQSDYSDGNLLQDTIKLPTTTLDLATNGESFSQFSRGSRGKTLDVGTMIIDANNGNDNPLLRLFVAGMGGGEADNVSVKSFKSGNLSSESLEYHLVGSDGKPTLKKIEKGGNSLDAQVFLPTGLIGTDFTGKGVTILSVASGGGDLNVTSKKAQTGFTTYWVEITKEEIDKTSQGNEANGSNGGQATSVLTLANQSTSSQPQASVAEASSASSTSPTTTLTTTSSSSPSDSSKSHRWVLGKTMDASINKDSLGLAGTLLTHNHSNWTMMLNSLNKRMGELRNNPNTHGVWGRIFGGEQTSTQGYAKIDSGYITLQAGYDYAFFTPSSWGEATLYLGGTLSYGFMSSKSQEFMGNDFLYAPYAYNAYSHSLELGVYAVYLYDCGLYIDSILKWGFITTDFKGINSHSSQANITNYHMTLGEEVGYRFSFGGNKEWSITPQAEVIFGYLSESEAKQEYDGQTLHSTLEGVPTLRTRVGSDFGYALKYKNQTYDFRLGVSYEMDYANADASYGILGATYLDKVSENALISTDHRMVLDVGVNINLCEDVRFYTNLESSFFGKINTKYEINVGVRYSFGEKRREKEKEGEKMPIKIWWEDKEHDYQD</sequence>
<dbReference type="OrthoDB" id="5318987at2"/>
<protein>
    <recommendedName>
        <fullName evidence="3">Autotransporter domain-containing protein</fullName>
    </recommendedName>
</protein>
<feature type="region of interest" description="Disordered" evidence="1">
    <location>
        <begin position="1028"/>
        <end position="1070"/>
    </location>
</feature>
<dbReference type="RefSeq" id="WP_115568880.1">
    <property type="nucleotide sequence ID" value="NZ_NXLV01000001.1"/>
</dbReference>
<dbReference type="InterPro" id="IPR036709">
    <property type="entry name" value="Autotransporte_beta_dom_sf"/>
</dbReference>
<dbReference type="Pfam" id="PF03797">
    <property type="entry name" value="Autotransporter"/>
    <property type="match status" value="1"/>
</dbReference>
<dbReference type="SUPFAM" id="SSF103515">
    <property type="entry name" value="Autotransporter"/>
    <property type="match status" value="1"/>
</dbReference>
<evidence type="ECO:0000259" key="3">
    <source>
        <dbReference type="PROSITE" id="PS51208"/>
    </source>
</evidence>
<dbReference type="InterPro" id="IPR005546">
    <property type="entry name" value="Autotransporte_beta"/>
</dbReference>
<dbReference type="EMBL" id="NXLV01000001">
    <property type="protein sequence ID" value="RDU72250.1"/>
    <property type="molecule type" value="Genomic_DNA"/>
</dbReference>
<dbReference type="InterPro" id="IPR006315">
    <property type="entry name" value="OM_autotransptr_brl_dom"/>
</dbReference>
<dbReference type="Proteomes" id="UP000257045">
    <property type="component" value="Unassembled WGS sequence"/>
</dbReference>
<evidence type="ECO:0000313" key="5">
    <source>
        <dbReference type="Proteomes" id="UP000257045"/>
    </source>
</evidence>
<organism evidence="4 5">
    <name type="scientific">Helicobacter brantae</name>
    <dbReference type="NCBI Taxonomy" id="375927"/>
    <lineage>
        <taxon>Bacteria</taxon>
        <taxon>Pseudomonadati</taxon>
        <taxon>Campylobacterota</taxon>
        <taxon>Epsilonproteobacteria</taxon>
        <taxon>Campylobacterales</taxon>
        <taxon>Helicobacteraceae</taxon>
        <taxon>Helicobacter</taxon>
    </lineage>
</organism>
<dbReference type="PROSITE" id="PS51208">
    <property type="entry name" value="AUTOTRANSPORTER"/>
    <property type="match status" value="1"/>
</dbReference>
<comment type="caution">
    <text evidence="4">The sequence shown here is derived from an EMBL/GenBank/DDBJ whole genome shotgun (WGS) entry which is preliminary data.</text>
</comment>
<evidence type="ECO:0000256" key="1">
    <source>
        <dbReference type="SAM" id="MobiDB-lite"/>
    </source>
</evidence>
<accession>A0A3D8J4U7</accession>
<feature type="signal peptide" evidence="2">
    <location>
        <begin position="1"/>
        <end position="23"/>
    </location>
</feature>
<feature type="compositionally biased region" description="Low complexity" evidence="1">
    <location>
        <begin position="1033"/>
        <end position="1066"/>
    </location>
</feature>
<evidence type="ECO:0000313" key="4">
    <source>
        <dbReference type="EMBL" id="RDU72250.1"/>
    </source>
</evidence>